<name>A0AAW1IWK8_POPJA</name>
<evidence type="ECO:0000256" key="7">
    <source>
        <dbReference type="ARBA" id="ARBA00022884"/>
    </source>
</evidence>
<dbReference type="GO" id="GO:0003723">
    <property type="term" value="F:RNA binding"/>
    <property type="evidence" value="ECO:0007669"/>
    <property type="project" value="UniProtKB-KW"/>
</dbReference>
<evidence type="ECO:0000256" key="14">
    <source>
        <dbReference type="ARBA" id="ARBA00032796"/>
    </source>
</evidence>
<evidence type="ECO:0000256" key="10">
    <source>
        <dbReference type="ARBA" id="ARBA00023128"/>
    </source>
</evidence>
<keyword evidence="16" id="KW-1185">Reference proteome</keyword>
<accession>A0AAW1IWK8</accession>
<dbReference type="EMBL" id="JASPKY010000516">
    <property type="protein sequence ID" value="KAK9694340.1"/>
    <property type="molecule type" value="Genomic_DNA"/>
</dbReference>
<keyword evidence="10" id="KW-0496">Mitochondrion</keyword>
<dbReference type="InterPro" id="IPR001737">
    <property type="entry name" value="KsgA/Erm"/>
</dbReference>
<protein>
    <recommendedName>
        <fullName evidence="2">Dimethyladenosine transferase 2, mitochondrial</fullName>
    </recommendedName>
    <alternativeName>
        <fullName evidence="12">Mitochondrial 12S rRNA dimethylase 2</fullName>
    </alternativeName>
    <alternativeName>
        <fullName evidence="13">Mitochondrial transcription factor B2</fullName>
    </alternativeName>
    <alternativeName>
        <fullName evidence="14">S-adenosylmethionine-6-N', N'-adenosyl(rRNA) dimethyltransferase 2</fullName>
    </alternativeName>
</protein>
<keyword evidence="11" id="KW-0804">Transcription</keyword>
<dbReference type="PANTHER" id="PTHR11727:SF13">
    <property type="entry name" value="DIMETHYLADENOSINE TRANSFERASE 2, MITOCHONDRIAL"/>
    <property type="match status" value="1"/>
</dbReference>
<keyword evidence="6" id="KW-0949">S-adenosyl-L-methionine</keyword>
<keyword evidence="4" id="KW-0489">Methyltransferase</keyword>
<keyword evidence="3" id="KW-0698">rRNA processing</keyword>
<gene>
    <name evidence="15" type="ORF">QE152_g33615</name>
</gene>
<keyword evidence="7" id="KW-0694">RNA-binding</keyword>
<evidence type="ECO:0000313" key="16">
    <source>
        <dbReference type="Proteomes" id="UP001458880"/>
    </source>
</evidence>
<dbReference type="GO" id="GO:0005759">
    <property type="term" value="C:mitochondrial matrix"/>
    <property type="evidence" value="ECO:0007669"/>
    <property type="project" value="TreeGrafter"/>
</dbReference>
<organism evidence="15 16">
    <name type="scientific">Popillia japonica</name>
    <name type="common">Japanese beetle</name>
    <dbReference type="NCBI Taxonomy" id="7064"/>
    <lineage>
        <taxon>Eukaryota</taxon>
        <taxon>Metazoa</taxon>
        <taxon>Ecdysozoa</taxon>
        <taxon>Arthropoda</taxon>
        <taxon>Hexapoda</taxon>
        <taxon>Insecta</taxon>
        <taxon>Pterygota</taxon>
        <taxon>Neoptera</taxon>
        <taxon>Endopterygota</taxon>
        <taxon>Coleoptera</taxon>
        <taxon>Polyphaga</taxon>
        <taxon>Scarabaeiformia</taxon>
        <taxon>Scarabaeidae</taxon>
        <taxon>Rutelinae</taxon>
        <taxon>Popillia</taxon>
    </lineage>
</organism>
<comment type="caution">
    <text evidence="15">The sequence shown here is derived from an EMBL/GenBank/DDBJ whole genome shotgun (WGS) entry which is preliminary data.</text>
</comment>
<sequence length="447" mass="52290">MFVNKRIYRIFLKIKRTNIAIVTRTCYALPKEAVPGLSWEKFYTLPHRKKINLYLSSCKHIEDIRYIIPYKYTEIKKHTLADNLYLVDSRIAADIAKRILPFIKDKNRMVCETNAGLGFITSELLDNGLDRIRLYETCSDFRLTLKGFSNAYPGRVELFVKDFFHVWKMSYMDKMDKGQRVAQFLKGVPQREWSDEPVMTIIGTMSKLDFLKYLFKSMCFQNEIGTYGRIELFVLMRPGDYRKLTAGPHCDLHTYQHVSVFSGIFARLTIIENLKIDSPQTKSFKKYDIDKLYLVRIEFKNDVPLIGEELLPFYIYLKQVFYLVRIEFKNDVPLIGEELLPFYIYLKQVFMKGSILLIQKLEQWISGIGKEIILSSGRNEKLQNIDIFTKSGKLTPLELVEVFKIMYNHPDFVNSPLTAAIESELLKFETIESDIAEIHNKSNINSL</sequence>
<evidence type="ECO:0000256" key="8">
    <source>
        <dbReference type="ARBA" id="ARBA00022946"/>
    </source>
</evidence>
<evidence type="ECO:0000256" key="1">
    <source>
        <dbReference type="ARBA" id="ARBA00004173"/>
    </source>
</evidence>
<keyword evidence="8" id="KW-0809">Transit peptide</keyword>
<keyword evidence="9" id="KW-0805">Transcription regulation</keyword>
<evidence type="ECO:0000256" key="5">
    <source>
        <dbReference type="ARBA" id="ARBA00022679"/>
    </source>
</evidence>
<comment type="subcellular location">
    <subcellularLocation>
        <location evidence="1">Mitochondrion</location>
    </subcellularLocation>
</comment>
<evidence type="ECO:0000256" key="11">
    <source>
        <dbReference type="ARBA" id="ARBA00023163"/>
    </source>
</evidence>
<evidence type="ECO:0000256" key="6">
    <source>
        <dbReference type="ARBA" id="ARBA00022691"/>
    </source>
</evidence>
<evidence type="ECO:0000256" key="4">
    <source>
        <dbReference type="ARBA" id="ARBA00022603"/>
    </source>
</evidence>
<evidence type="ECO:0000256" key="12">
    <source>
        <dbReference type="ARBA" id="ARBA00029708"/>
    </source>
</evidence>
<evidence type="ECO:0000313" key="15">
    <source>
        <dbReference type="EMBL" id="KAK9694340.1"/>
    </source>
</evidence>
<dbReference type="InterPro" id="IPR029063">
    <property type="entry name" value="SAM-dependent_MTases_sf"/>
</dbReference>
<dbReference type="Proteomes" id="UP001458880">
    <property type="component" value="Unassembled WGS sequence"/>
</dbReference>
<dbReference type="SUPFAM" id="SSF53335">
    <property type="entry name" value="S-adenosyl-L-methionine-dependent methyltransferases"/>
    <property type="match status" value="1"/>
</dbReference>
<dbReference type="Gene3D" id="3.40.50.150">
    <property type="entry name" value="Vaccinia Virus protein VP39"/>
    <property type="match status" value="1"/>
</dbReference>
<dbReference type="GO" id="GO:0000179">
    <property type="term" value="F:rRNA (adenine-N6,N6-)-dimethyltransferase activity"/>
    <property type="evidence" value="ECO:0007669"/>
    <property type="project" value="TreeGrafter"/>
</dbReference>
<dbReference type="GO" id="GO:0034246">
    <property type="term" value="F:mitochondrial transcription factor activity"/>
    <property type="evidence" value="ECO:0007669"/>
    <property type="project" value="TreeGrafter"/>
</dbReference>
<evidence type="ECO:0000256" key="9">
    <source>
        <dbReference type="ARBA" id="ARBA00023015"/>
    </source>
</evidence>
<dbReference type="AlphaFoldDB" id="A0AAW1IWK8"/>
<dbReference type="PANTHER" id="PTHR11727">
    <property type="entry name" value="DIMETHYLADENOSINE TRANSFERASE"/>
    <property type="match status" value="1"/>
</dbReference>
<evidence type="ECO:0000256" key="2">
    <source>
        <dbReference type="ARBA" id="ARBA00018369"/>
    </source>
</evidence>
<evidence type="ECO:0000256" key="13">
    <source>
        <dbReference type="ARBA" id="ARBA00031609"/>
    </source>
</evidence>
<proteinExistence type="predicted"/>
<reference evidence="15 16" key="1">
    <citation type="journal article" date="2024" name="BMC Genomics">
        <title>De novo assembly and annotation of Popillia japonica's genome with initial clues to its potential as an invasive pest.</title>
        <authorList>
            <person name="Cucini C."/>
            <person name="Boschi S."/>
            <person name="Funari R."/>
            <person name="Cardaioli E."/>
            <person name="Iannotti N."/>
            <person name="Marturano G."/>
            <person name="Paoli F."/>
            <person name="Bruttini M."/>
            <person name="Carapelli A."/>
            <person name="Frati F."/>
            <person name="Nardi F."/>
        </authorList>
    </citation>
    <scope>NUCLEOTIDE SEQUENCE [LARGE SCALE GENOMIC DNA]</scope>
    <source>
        <strain evidence="15">DMR45628</strain>
    </source>
</reference>
<dbReference type="GO" id="GO:0006391">
    <property type="term" value="P:transcription initiation at mitochondrial promoter"/>
    <property type="evidence" value="ECO:0007669"/>
    <property type="project" value="TreeGrafter"/>
</dbReference>
<evidence type="ECO:0000256" key="3">
    <source>
        <dbReference type="ARBA" id="ARBA00022552"/>
    </source>
</evidence>
<keyword evidence="5" id="KW-0808">Transferase</keyword>